<protein>
    <submittedName>
        <fullName evidence="1">Uncharacterized protein</fullName>
    </submittedName>
</protein>
<gene>
    <name evidence="1" type="ORF">THTE_3613</name>
</gene>
<dbReference type="AlphaFoldDB" id="A0A286RJU3"/>
<accession>A0A286RJU3</accession>
<proteinExistence type="predicted"/>
<organism evidence="1 2">
    <name type="scientific">Thermogutta terrifontis</name>
    <dbReference type="NCBI Taxonomy" id="1331910"/>
    <lineage>
        <taxon>Bacteria</taxon>
        <taxon>Pseudomonadati</taxon>
        <taxon>Planctomycetota</taxon>
        <taxon>Planctomycetia</taxon>
        <taxon>Pirellulales</taxon>
        <taxon>Thermoguttaceae</taxon>
        <taxon>Thermogutta</taxon>
    </lineage>
</organism>
<evidence type="ECO:0000313" key="2">
    <source>
        <dbReference type="Proteomes" id="UP000215086"/>
    </source>
</evidence>
<sequence length="148" mass="16750">MYFARQRRPTLQSVVKALQEVGPQYQILNPQADEKGRFESITVVAPDAYSAMDICYVEGPEVQEDVEKQIKELNSPDLTPEEKQRLGALRHCDARFDILHFEQLDEEWGEDEDEPGDLFDPSALIVVLELLTRMTSGVAIDPQSGMVI</sequence>
<dbReference type="EMBL" id="CP018477">
    <property type="protein sequence ID" value="ASV76214.1"/>
    <property type="molecule type" value="Genomic_DNA"/>
</dbReference>
<dbReference type="KEGG" id="ttf:THTE_3613"/>
<dbReference type="Proteomes" id="UP000215086">
    <property type="component" value="Chromosome"/>
</dbReference>
<evidence type="ECO:0000313" key="1">
    <source>
        <dbReference type="EMBL" id="ASV76214.1"/>
    </source>
</evidence>
<reference evidence="1 2" key="1">
    <citation type="journal article" name="Front. Microbiol.">
        <title>Sugar Metabolism of the First Thermophilic Planctomycete Thermogutta terrifontis: Comparative Genomic and Transcriptomic Approaches.</title>
        <authorList>
            <person name="Elcheninov A.G."/>
            <person name="Menzel P."/>
            <person name="Gudbergsdottir S.R."/>
            <person name="Slesarev A.I."/>
            <person name="Kadnikov V.V."/>
            <person name="Krogh A."/>
            <person name="Bonch-Osmolovskaya E.A."/>
            <person name="Peng X."/>
            <person name="Kublanov I.V."/>
        </authorList>
    </citation>
    <scope>NUCLEOTIDE SEQUENCE [LARGE SCALE GENOMIC DNA]</scope>
    <source>
        <strain evidence="1 2">R1</strain>
    </source>
</reference>
<name>A0A286RJU3_9BACT</name>
<keyword evidence="2" id="KW-1185">Reference proteome</keyword>